<dbReference type="AlphaFoldDB" id="A0A1W7M4S2"/>
<reference evidence="2" key="3">
    <citation type="journal article" date="2017" name="Antimicrob. Agents Chemother.">
        <title>New Macrolide-Lincosamide-Streptogramin B Resistance Gene erm(48) on the Novel Plasmid pJW2311 in Staphylococcus xylosus.</title>
        <authorList>
            <person name="Wipf J.R.K."/>
            <person name="Riley M.C."/>
            <person name="Kania S.A."/>
            <person name="Bemis D.A."/>
            <person name="Andreis S."/>
            <person name="Schwendener S."/>
            <person name="Perreten V."/>
        </authorList>
    </citation>
    <scope>NUCLEOTIDE SEQUENCE [LARGE SCALE GENOMIC DNA]</scope>
    <source>
        <strain evidence="2">JW2311</strain>
        <plasmid evidence="2">pJW2311</plasmid>
    </source>
</reference>
<dbReference type="PANTHER" id="PTHR37305">
    <property type="entry name" value="INTEGRAL MEMBRANE PROTEIN-RELATED"/>
    <property type="match status" value="1"/>
</dbReference>
<dbReference type="Proteomes" id="UP000285579">
    <property type="component" value="Unassembled WGS sequence"/>
</dbReference>
<feature type="transmembrane region" description="Helical" evidence="1">
    <location>
        <begin position="227"/>
        <end position="249"/>
    </location>
</feature>
<evidence type="ECO:0000313" key="3">
    <source>
        <dbReference type="EMBL" id="RIM90757.1"/>
    </source>
</evidence>
<dbReference type="EMBL" id="LT223129">
    <property type="protein sequence ID" value="CZT31768.1"/>
    <property type="molecule type" value="Genomic_DNA"/>
</dbReference>
<dbReference type="EMBL" id="QXUI01000013">
    <property type="protein sequence ID" value="RIM90757.1"/>
    <property type="molecule type" value="Genomic_DNA"/>
</dbReference>
<evidence type="ECO:0000256" key="1">
    <source>
        <dbReference type="SAM" id="Phobius"/>
    </source>
</evidence>
<feature type="transmembrane region" description="Helical" evidence="1">
    <location>
        <begin position="145"/>
        <end position="169"/>
    </location>
</feature>
<reference evidence="3 4" key="1">
    <citation type="journal article" date="2016" name="Front. Microbiol.">
        <title>Comprehensive Phylogenetic Analysis of Bovine Non-aureus Staphylococci Species Based on Whole-Genome Sequencing.</title>
        <authorList>
            <person name="Naushad S."/>
            <person name="Barkema H.W."/>
            <person name="Luby C."/>
            <person name="Condas L.A."/>
            <person name="Nobrega D.B."/>
            <person name="Carson D.A."/>
            <person name="De Buck J."/>
        </authorList>
    </citation>
    <scope>NUCLEOTIDE SEQUENCE [LARGE SCALE GENOMIC DNA]</scope>
    <source>
        <strain evidence="3 4">SNUC 1349</strain>
    </source>
</reference>
<keyword evidence="1" id="KW-0472">Membrane</keyword>
<dbReference type="RefSeq" id="WP_107517802.1">
    <property type="nucleotide sequence ID" value="NZ_LT223129.1"/>
</dbReference>
<proteinExistence type="predicted"/>
<dbReference type="PANTHER" id="PTHR37305:SF1">
    <property type="entry name" value="MEMBRANE PROTEIN"/>
    <property type="match status" value="1"/>
</dbReference>
<reference evidence="2" key="2">
    <citation type="submission" date="2016-02" db="EMBL/GenBank/DDBJ databases">
        <authorList>
            <person name="Wen L."/>
            <person name="He K."/>
            <person name="Yang H."/>
        </authorList>
    </citation>
    <scope>NUCLEOTIDE SEQUENCE</scope>
    <source>
        <strain evidence="2">JW2311</strain>
        <plasmid evidence="2">pJW2311</plasmid>
    </source>
</reference>
<feature type="transmembrane region" description="Helical" evidence="1">
    <location>
        <begin position="181"/>
        <end position="207"/>
    </location>
</feature>
<feature type="transmembrane region" description="Helical" evidence="1">
    <location>
        <begin position="18"/>
        <end position="41"/>
    </location>
</feature>
<keyword evidence="1" id="KW-1133">Transmembrane helix</keyword>
<keyword evidence="2" id="KW-0614">Plasmid</keyword>
<feature type="transmembrane region" description="Helical" evidence="1">
    <location>
        <begin position="108"/>
        <end position="133"/>
    </location>
</feature>
<evidence type="ECO:0000313" key="4">
    <source>
        <dbReference type="Proteomes" id="UP000285579"/>
    </source>
</evidence>
<geneLocation type="plasmid" evidence="2">
    <name>pJW2311</name>
</geneLocation>
<name>A0A1W7M4S2_STAXY</name>
<protein>
    <submittedName>
        <fullName evidence="3">ABC transporter permease</fullName>
    </submittedName>
</protein>
<keyword evidence="1" id="KW-0812">Transmembrane</keyword>
<accession>A0A1W7M4S2</accession>
<sequence length="255" mass="29061">MINLVQAEIYKLVRNKAFWYLMITSIVLSFLLHILVLVDWWQIGGTPLDDAGLSQLNALNFYRLPLFFNLFVSTLGAFYVSNEFSQDGTIKNQIISGNKRRHIFFSKYLVLTLSSILISVVLPLLTAIISVFLFGHGEIFSPSRISYLCLAFILFTFQFLSFTAIVSLIATITEDSGKTILFTLVFTIFMLAVEKLSAGTIVEPLYQQTVFYQYNLAFKFSITSAEVIHSIFIGGIWVIILLLFNLFIFNHKEIK</sequence>
<feature type="transmembrane region" description="Helical" evidence="1">
    <location>
        <begin position="61"/>
        <end position="81"/>
    </location>
</feature>
<gene>
    <name evidence="3" type="ORF">BU104_13230</name>
</gene>
<organism evidence="2">
    <name type="scientific">Staphylococcus xylosus</name>
    <dbReference type="NCBI Taxonomy" id="1288"/>
    <lineage>
        <taxon>Bacteria</taxon>
        <taxon>Bacillati</taxon>
        <taxon>Bacillota</taxon>
        <taxon>Bacilli</taxon>
        <taxon>Bacillales</taxon>
        <taxon>Staphylococcaceae</taxon>
        <taxon>Staphylococcus</taxon>
    </lineage>
</organism>
<dbReference type="Pfam" id="PF12730">
    <property type="entry name" value="ABC2_membrane_4"/>
    <property type="match status" value="1"/>
</dbReference>
<evidence type="ECO:0000313" key="2">
    <source>
        <dbReference type="EMBL" id="CZT31768.1"/>
    </source>
</evidence>
<reference evidence="3" key="4">
    <citation type="submission" date="2018-09" db="EMBL/GenBank/DDBJ databases">
        <authorList>
            <person name="Naushad S."/>
            <person name="De Buck J."/>
        </authorList>
    </citation>
    <scope>NUCLEOTIDE SEQUENCE</scope>
    <source>
        <strain evidence="3">SNUC 1349</strain>
    </source>
</reference>